<feature type="domain" description="Lysozyme inhibitor LprI-like N-terminal" evidence="2">
    <location>
        <begin position="19"/>
        <end position="110"/>
    </location>
</feature>
<name>A0ABS0WV34_9FLAO</name>
<evidence type="ECO:0000313" key="4">
    <source>
        <dbReference type="Proteomes" id="UP000623301"/>
    </source>
</evidence>
<feature type="chain" id="PRO_5045401559" evidence="1">
    <location>
        <begin position="19"/>
        <end position="242"/>
    </location>
</feature>
<protein>
    <submittedName>
        <fullName evidence="3">DUF1311 domain-containing protein</fullName>
    </submittedName>
</protein>
<proteinExistence type="predicted"/>
<accession>A0ABS0WV34</accession>
<keyword evidence="1" id="KW-0732">Signal</keyword>
<gene>
    <name evidence="3" type="ORF">JBL43_16525</name>
</gene>
<dbReference type="Proteomes" id="UP000623301">
    <property type="component" value="Unassembled WGS sequence"/>
</dbReference>
<evidence type="ECO:0000259" key="2">
    <source>
        <dbReference type="Pfam" id="PF07007"/>
    </source>
</evidence>
<dbReference type="RefSeq" id="WP_198842508.1">
    <property type="nucleotide sequence ID" value="NZ_JAEHFJ010000009.1"/>
</dbReference>
<feature type="signal peptide" evidence="1">
    <location>
        <begin position="1"/>
        <end position="18"/>
    </location>
</feature>
<keyword evidence="4" id="KW-1185">Reference proteome</keyword>
<dbReference type="Pfam" id="PF07007">
    <property type="entry name" value="LprI"/>
    <property type="match status" value="1"/>
</dbReference>
<dbReference type="EMBL" id="JAEHFJ010000009">
    <property type="protein sequence ID" value="MBJ2175861.1"/>
    <property type="molecule type" value="Genomic_DNA"/>
</dbReference>
<sequence>MKKILSFLILIISINCFSQTQGEMNKDAHDSYNKSDKILNDIYKMILSKYDKDTLFIQNLKKSQRIWIQFRDAEMAMKYPEYPNRLNGSVHPMCTAIHLKRLTDNRITTLKKWLAGSEEGDLCNGSVKMVEEIDTEFMEKAHIDKMGSVLGLSNMKKDHRIFGYKEMSIYSEKMILISIFTDEVKHNIFDCKYGAYYDMSSIKDFKIKYKSTNGAFLKMEIIKDGAIIDEIYMEKKWFIFDE</sequence>
<dbReference type="Gene3D" id="1.20.1270.180">
    <property type="match status" value="1"/>
</dbReference>
<evidence type="ECO:0000313" key="3">
    <source>
        <dbReference type="EMBL" id="MBJ2175861.1"/>
    </source>
</evidence>
<reference evidence="3 4" key="1">
    <citation type="submission" date="2020-12" db="EMBL/GenBank/DDBJ databases">
        <title>Aureibaculum luteum sp. nov. and Aureibaculum flavum sp. nov., novel members of the family Flavobacteriaceae isolated from Antarctic intertidal sediments.</title>
        <authorList>
            <person name="He X."/>
            <person name="Zhang X."/>
        </authorList>
    </citation>
    <scope>NUCLEOTIDE SEQUENCE [LARGE SCALE GENOMIC DNA]</scope>
    <source>
        <strain evidence="3 4">A20</strain>
    </source>
</reference>
<dbReference type="InterPro" id="IPR009739">
    <property type="entry name" value="LprI-like_N"/>
</dbReference>
<evidence type="ECO:0000256" key="1">
    <source>
        <dbReference type="SAM" id="SignalP"/>
    </source>
</evidence>
<comment type="caution">
    <text evidence="3">The sequence shown here is derived from an EMBL/GenBank/DDBJ whole genome shotgun (WGS) entry which is preliminary data.</text>
</comment>
<organism evidence="3 4">
    <name type="scientific">Aureibaculum flavum</name>
    <dbReference type="NCBI Taxonomy" id="2795986"/>
    <lineage>
        <taxon>Bacteria</taxon>
        <taxon>Pseudomonadati</taxon>
        <taxon>Bacteroidota</taxon>
        <taxon>Flavobacteriia</taxon>
        <taxon>Flavobacteriales</taxon>
        <taxon>Flavobacteriaceae</taxon>
        <taxon>Aureibaculum</taxon>
    </lineage>
</organism>